<dbReference type="NCBIfam" id="TIGR00514">
    <property type="entry name" value="accC"/>
    <property type="match status" value="1"/>
</dbReference>
<evidence type="ECO:0000259" key="20">
    <source>
        <dbReference type="PROSITE" id="PS50975"/>
    </source>
</evidence>
<dbReference type="PROSITE" id="PS50979">
    <property type="entry name" value="BC"/>
    <property type="match status" value="1"/>
</dbReference>
<dbReference type="InterPro" id="IPR005479">
    <property type="entry name" value="CPAse_ATP-bd"/>
</dbReference>
<dbReference type="InterPro" id="IPR016185">
    <property type="entry name" value="PreATP-grasp_dom_sf"/>
</dbReference>
<evidence type="ECO:0000256" key="4">
    <source>
        <dbReference type="ARBA" id="ARBA00013263"/>
    </source>
</evidence>
<dbReference type="Pfam" id="PF02786">
    <property type="entry name" value="CPSase_L_D2"/>
    <property type="match status" value="1"/>
</dbReference>
<dbReference type="NCBIfam" id="NF006367">
    <property type="entry name" value="PRK08591.1"/>
    <property type="match status" value="1"/>
</dbReference>
<dbReference type="PANTHER" id="PTHR48095">
    <property type="entry name" value="PYRUVATE CARBOXYLASE SUBUNIT A"/>
    <property type="match status" value="1"/>
</dbReference>
<evidence type="ECO:0000256" key="7">
    <source>
        <dbReference type="ARBA" id="ARBA00022598"/>
    </source>
</evidence>
<dbReference type="EMBL" id="QOKZ01000003">
    <property type="protein sequence ID" value="RMC35376.1"/>
    <property type="molecule type" value="Genomic_DNA"/>
</dbReference>
<keyword evidence="15 19" id="KW-0092">Biotin</keyword>
<dbReference type="SMART" id="SM00878">
    <property type="entry name" value="Biotin_carb_C"/>
    <property type="match status" value="1"/>
</dbReference>
<dbReference type="InterPro" id="IPR011054">
    <property type="entry name" value="Rudment_hybrid_motif"/>
</dbReference>
<evidence type="ECO:0000313" key="22">
    <source>
        <dbReference type="EMBL" id="RMC35376.1"/>
    </source>
</evidence>
<dbReference type="EC" id="6.3.4.14" evidence="4 19"/>
<dbReference type="PROSITE" id="PS50975">
    <property type="entry name" value="ATP_GRASP"/>
    <property type="match status" value="1"/>
</dbReference>
<evidence type="ECO:0000256" key="17">
    <source>
        <dbReference type="ARBA" id="ARBA00048600"/>
    </source>
</evidence>
<dbReference type="GO" id="GO:0046872">
    <property type="term" value="F:metal ion binding"/>
    <property type="evidence" value="ECO:0007669"/>
    <property type="project" value="UniProtKB-KW"/>
</dbReference>
<dbReference type="Pfam" id="PF02785">
    <property type="entry name" value="Biotin_carb_C"/>
    <property type="match status" value="1"/>
</dbReference>
<comment type="pathway">
    <text evidence="2 19">Lipid metabolism; malonyl-CoA biosynthesis; malonyl-CoA from acetyl-CoA: step 1/1.</text>
</comment>
<keyword evidence="11 18" id="KW-0067">ATP-binding</keyword>
<keyword evidence="6 19" id="KW-0444">Lipid biosynthesis</keyword>
<dbReference type="PANTHER" id="PTHR48095:SF2">
    <property type="entry name" value="BIOTIN CARBOXYLASE, CHLOROPLASTIC"/>
    <property type="match status" value="1"/>
</dbReference>
<dbReference type="GO" id="GO:0004075">
    <property type="term" value="F:biotin carboxylase activity"/>
    <property type="evidence" value="ECO:0007669"/>
    <property type="project" value="UniProtKB-EC"/>
</dbReference>
<dbReference type="InterPro" id="IPR011761">
    <property type="entry name" value="ATP-grasp"/>
</dbReference>
<protein>
    <recommendedName>
        <fullName evidence="5 19">Biotin carboxylase</fullName>
        <ecNumber evidence="4 19">6.3.4.14</ecNumber>
    </recommendedName>
    <alternativeName>
        <fullName evidence="16 19">Acetyl-coenzyme A carboxylase biotin carboxylase subunit A</fullName>
    </alternativeName>
</protein>
<evidence type="ECO:0000256" key="19">
    <source>
        <dbReference type="RuleBase" id="RU365063"/>
    </source>
</evidence>
<dbReference type="UniPathway" id="UPA00655">
    <property type="reaction ID" value="UER00711"/>
</dbReference>
<evidence type="ECO:0000256" key="1">
    <source>
        <dbReference type="ARBA" id="ARBA00003761"/>
    </source>
</evidence>
<comment type="subunit">
    <text evidence="3 19">Acetyl-CoA carboxylase is a heterohexamer of biotin carboxyl carrier protein, biotin carboxylase and the two subunits of carboxyl transferase in a 2:2 complex.</text>
</comment>
<dbReference type="RefSeq" id="WP_122112001.1">
    <property type="nucleotide sequence ID" value="NZ_QOKZ01000003.1"/>
</dbReference>
<dbReference type="InterPro" id="IPR011764">
    <property type="entry name" value="Biotin_carboxylation_dom"/>
</dbReference>
<evidence type="ECO:0000256" key="8">
    <source>
        <dbReference type="ARBA" id="ARBA00022723"/>
    </source>
</evidence>
<dbReference type="OrthoDB" id="9763189at2"/>
<feature type="domain" description="Biotin carboxylation" evidence="21">
    <location>
        <begin position="1"/>
        <end position="444"/>
    </location>
</feature>
<dbReference type="AlphaFoldDB" id="A0A3M0MC77"/>
<dbReference type="Pfam" id="PF00289">
    <property type="entry name" value="Biotin_carb_N"/>
    <property type="match status" value="1"/>
</dbReference>
<dbReference type="SUPFAM" id="SSF51246">
    <property type="entry name" value="Rudiment single hybrid motif"/>
    <property type="match status" value="1"/>
</dbReference>
<evidence type="ECO:0000313" key="23">
    <source>
        <dbReference type="Proteomes" id="UP000273516"/>
    </source>
</evidence>
<evidence type="ECO:0000256" key="15">
    <source>
        <dbReference type="ARBA" id="ARBA00023267"/>
    </source>
</evidence>
<evidence type="ECO:0000256" key="10">
    <source>
        <dbReference type="ARBA" id="ARBA00022832"/>
    </source>
</evidence>
<evidence type="ECO:0000256" key="5">
    <source>
        <dbReference type="ARBA" id="ARBA00017242"/>
    </source>
</evidence>
<dbReference type="PROSITE" id="PS00866">
    <property type="entry name" value="CPSASE_1"/>
    <property type="match status" value="1"/>
</dbReference>
<dbReference type="FunFam" id="3.30.1490.20:FF:000018">
    <property type="entry name" value="Biotin carboxylase"/>
    <property type="match status" value="1"/>
</dbReference>
<gene>
    <name evidence="22" type="primary">accC</name>
    <name evidence="22" type="ORF">C9E81_09050</name>
</gene>
<dbReference type="SUPFAM" id="SSF52440">
    <property type="entry name" value="PreATP-grasp domain"/>
    <property type="match status" value="1"/>
</dbReference>
<dbReference type="Gene3D" id="3.30.1490.20">
    <property type="entry name" value="ATP-grasp fold, A domain"/>
    <property type="match status" value="1"/>
</dbReference>
<keyword evidence="7 19" id="KW-0436">Ligase</keyword>
<dbReference type="InterPro" id="IPR005481">
    <property type="entry name" value="BC-like_N"/>
</dbReference>
<evidence type="ECO:0000256" key="14">
    <source>
        <dbReference type="ARBA" id="ARBA00023160"/>
    </source>
</evidence>
<dbReference type="Proteomes" id="UP000273516">
    <property type="component" value="Unassembled WGS sequence"/>
</dbReference>
<keyword evidence="8" id="KW-0479">Metal-binding</keyword>
<sequence length="448" mass="48847">MFDKILIANRGEIALRVIRACREMGIASVAIHSTADEDAMHVRMADESVCIGPAPSSASYLSMPAIISACEITGAQAIHPGYGFLSENAGFVQMLEDHGITFIGPRAEHIRIMGDKITAKDTMKALGVPCVPGSDGGVDDVADAQKVAAEIGYPVIIKATAGGGGRGMKVAQDEKGLEVAFRTARAEAKAAFGNPDVYIEKYLQRPRHIEIQVFGDGKGRAVHLGERDCSLQRRHQKVLEEAPGPVITDAQRAHIGQVCAEAVAKISYAGAGTIEFLFEDGEFYFIEMNTRLQVEHPVTEAIFGVDLVRQQILVAAGEEMEFQQDDLSIRGHAIEVRINAEKVPGFTPCPGRISQYHAPGGLGIRIDSALYDGYSIPPYYDSLIGKLIVHGRDRREALARLDRALGELIVDGVDTTVPLFRDLLQEPDIQSGNYSIHWLERWLDRKYG</sequence>
<comment type="caution">
    <text evidence="22">The sequence shown here is derived from an EMBL/GenBank/DDBJ whole genome shotgun (WGS) entry which is preliminary data.</text>
</comment>
<dbReference type="InterPro" id="IPR051602">
    <property type="entry name" value="ACC_Biotin_Carboxylase"/>
</dbReference>
<keyword evidence="9 18" id="KW-0547">Nucleotide-binding</keyword>
<dbReference type="GO" id="GO:0006633">
    <property type="term" value="P:fatty acid biosynthetic process"/>
    <property type="evidence" value="ECO:0007669"/>
    <property type="project" value="UniProtKB-KW"/>
</dbReference>
<evidence type="ECO:0000256" key="18">
    <source>
        <dbReference type="PROSITE-ProRule" id="PRU00409"/>
    </source>
</evidence>
<proteinExistence type="predicted"/>
<evidence type="ECO:0000256" key="11">
    <source>
        <dbReference type="ARBA" id="ARBA00022840"/>
    </source>
</evidence>
<evidence type="ECO:0000256" key="9">
    <source>
        <dbReference type="ARBA" id="ARBA00022741"/>
    </source>
</evidence>
<keyword evidence="23" id="KW-1185">Reference proteome</keyword>
<keyword evidence="14 19" id="KW-0275">Fatty acid biosynthesis</keyword>
<evidence type="ECO:0000256" key="3">
    <source>
        <dbReference type="ARBA" id="ARBA00011750"/>
    </source>
</evidence>
<evidence type="ECO:0000256" key="2">
    <source>
        <dbReference type="ARBA" id="ARBA00004956"/>
    </source>
</evidence>
<keyword evidence="13 19" id="KW-0443">Lipid metabolism</keyword>
<keyword evidence="10 19" id="KW-0276">Fatty acid metabolism</keyword>
<dbReference type="GO" id="GO:2001295">
    <property type="term" value="P:malonyl-CoA biosynthetic process"/>
    <property type="evidence" value="ECO:0007669"/>
    <property type="project" value="UniProtKB-UniPathway"/>
</dbReference>
<keyword evidence="12" id="KW-0460">Magnesium</keyword>
<dbReference type="Gene3D" id="3.40.50.20">
    <property type="match status" value="1"/>
</dbReference>
<dbReference type="InterPro" id="IPR004549">
    <property type="entry name" value="Acetyl_CoA_COase_biotin_COase"/>
</dbReference>
<evidence type="ECO:0000256" key="16">
    <source>
        <dbReference type="ARBA" id="ARBA00033786"/>
    </source>
</evidence>
<evidence type="ECO:0000256" key="12">
    <source>
        <dbReference type="ARBA" id="ARBA00022842"/>
    </source>
</evidence>
<feature type="domain" description="ATP-grasp" evidence="20">
    <location>
        <begin position="120"/>
        <end position="316"/>
    </location>
</feature>
<dbReference type="FunFam" id="3.40.50.20:FF:000010">
    <property type="entry name" value="Propionyl-CoA carboxylase subunit alpha"/>
    <property type="match status" value="1"/>
</dbReference>
<evidence type="ECO:0000256" key="13">
    <source>
        <dbReference type="ARBA" id="ARBA00023098"/>
    </source>
</evidence>
<dbReference type="Gene3D" id="3.30.470.20">
    <property type="entry name" value="ATP-grasp fold, B domain"/>
    <property type="match status" value="1"/>
</dbReference>
<dbReference type="InterPro" id="IPR005482">
    <property type="entry name" value="Biotin_COase_C"/>
</dbReference>
<name>A0A3M0MC77_9RHOB</name>
<evidence type="ECO:0000259" key="21">
    <source>
        <dbReference type="PROSITE" id="PS50979"/>
    </source>
</evidence>
<evidence type="ECO:0000256" key="6">
    <source>
        <dbReference type="ARBA" id="ARBA00022516"/>
    </source>
</evidence>
<dbReference type="SUPFAM" id="SSF56059">
    <property type="entry name" value="Glutathione synthetase ATP-binding domain-like"/>
    <property type="match status" value="1"/>
</dbReference>
<dbReference type="InterPro" id="IPR013815">
    <property type="entry name" value="ATP_grasp_subdomain_1"/>
</dbReference>
<accession>A0A3M0MC77</accession>
<reference evidence="22 23" key="1">
    <citation type="submission" date="2018-07" db="EMBL/GenBank/DDBJ databases">
        <authorList>
            <person name="Zhang Y."/>
            <person name="Wang L."/>
            <person name="Ma S."/>
        </authorList>
    </citation>
    <scope>NUCLEOTIDE SEQUENCE [LARGE SCALE GENOMIC DNA]</scope>
    <source>
        <strain evidence="22 23">4-2</strain>
    </source>
</reference>
<comment type="catalytic activity">
    <reaction evidence="17 19">
        <text>N(6)-biotinyl-L-lysyl-[protein] + hydrogencarbonate + ATP = N(6)-carboxybiotinyl-L-lysyl-[protein] + ADP + phosphate + H(+)</text>
        <dbReference type="Rhea" id="RHEA:13501"/>
        <dbReference type="Rhea" id="RHEA-COMP:10505"/>
        <dbReference type="Rhea" id="RHEA-COMP:10506"/>
        <dbReference type="ChEBI" id="CHEBI:15378"/>
        <dbReference type="ChEBI" id="CHEBI:17544"/>
        <dbReference type="ChEBI" id="CHEBI:30616"/>
        <dbReference type="ChEBI" id="CHEBI:43474"/>
        <dbReference type="ChEBI" id="CHEBI:83144"/>
        <dbReference type="ChEBI" id="CHEBI:83145"/>
        <dbReference type="ChEBI" id="CHEBI:456216"/>
        <dbReference type="EC" id="6.3.4.14"/>
    </reaction>
</comment>
<dbReference type="PROSITE" id="PS00867">
    <property type="entry name" value="CPSASE_2"/>
    <property type="match status" value="1"/>
</dbReference>
<organism evidence="22 23">
    <name type="scientific">Paracoccus alkanivorans</name>
    <dbReference type="NCBI Taxonomy" id="2116655"/>
    <lineage>
        <taxon>Bacteria</taxon>
        <taxon>Pseudomonadati</taxon>
        <taxon>Pseudomonadota</taxon>
        <taxon>Alphaproteobacteria</taxon>
        <taxon>Rhodobacterales</taxon>
        <taxon>Paracoccaceae</taxon>
        <taxon>Paracoccus</taxon>
    </lineage>
</organism>
<dbReference type="GO" id="GO:0005524">
    <property type="term" value="F:ATP binding"/>
    <property type="evidence" value="ECO:0007669"/>
    <property type="project" value="UniProtKB-UniRule"/>
</dbReference>
<comment type="function">
    <text evidence="1 19">This protein is a component of the acetyl coenzyme A carboxylase complex; first, biotin carboxylase catalyzes the carboxylation of the carrier protein and then the transcarboxylase transfers the carboxyl group to form malonyl-CoA.</text>
</comment>